<sequence>MQSLFNKDAVLDEVLNEEPVGLASKFDGYIFQQVPFSGLNFETSSNKIEALGINELHSETNSSSKESPFKNDWEIHSTCPKEANRSKRKSITPPIREIEIVADSGVDTNRGESESNPSKQTSLSDSRKKEYSDVSILKPVELPQILPIFKIDSLDFMASWITSQPRKYSNSCSEFDDTESFENGRHQNTKSLPTPSLSYTAEGDSNCKTEEKVRSASA</sequence>
<reference evidence="1" key="1">
    <citation type="submission" date="2022-04" db="EMBL/GenBank/DDBJ databases">
        <title>Genome of the entomopathogenic fungus Entomophthora muscae.</title>
        <authorList>
            <person name="Elya C."/>
            <person name="Lovett B.R."/>
            <person name="Lee E."/>
            <person name="Macias A.M."/>
            <person name="Hajek A.E."/>
            <person name="De Bivort B.L."/>
            <person name="Kasson M.T."/>
            <person name="De Fine Licht H.H."/>
            <person name="Stajich J.E."/>
        </authorList>
    </citation>
    <scope>NUCLEOTIDE SEQUENCE</scope>
    <source>
        <strain evidence="1">Berkeley</strain>
    </source>
</reference>
<comment type="caution">
    <text evidence="1">The sequence shown here is derived from an EMBL/GenBank/DDBJ whole genome shotgun (WGS) entry which is preliminary data.</text>
</comment>
<accession>A0ACC2T4Q1</accession>
<name>A0ACC2T4Q1_9FUNG</name>
<keyword evidence="2" id="KW-1185">Reference proteome</keyword>
<gene>
    <name evidence="1" type="ORF">DSO57_1017055</name>
</gene>
<evidence type="ECO:0000313" key="1">
    <source>
        <dbReference type="EMBL" id="KAJ9069588.1"/>
    </source>
</evidence>
<proteinExistence type="predicted"/>
<evidence type="ECO:0000313" key="2">
    <source>
        <dbReference type="Proteomes" id="UP001165960"/>
    </source>
</evidence>
<organism evidence="1 2">
    <name type="scientific">Entomophthora muscae</name>
    <dbReference type="NCBI Taxonomy" id="34485"/>
    <lineage>
        <taxon>Eukaryota</taxon>
        <taxon>Fungi</taxon>
        <taxon>Fungi incertae sedis</taxon>
        <taxon>Zoopagomycota</taxon>
        <taxon>Entomophthoromycotina</taxon>
        <taxon>Entomophthoromycetes</taxon>
        <taxon>Entomophthorales</taxon>
        <taxon>Entomophthoraceae</taxon>
        <taxon>Entomophthora</taxon>
    </lineage>
</organism>
<protein>
    <submittedName>
        <fullName evidence="1">Uncharacterized protein</fullName>
    </submittedName>
</protein>
<dbReference type="EMBL" id="QTSX02003621">
    <property type="protein sequence ID" value="KAJ9069588.1"/>
    <property type="molecule type" value="Genomic_DNA"/>
</dbReference>
<dbReference type="Proteomes" id="UP001165960">
    <property type="component" value="Unassembled WGS sequence"/>
</dbReference>